<keyword evidence="3" id="KW-1185">Reference proteome</keyword>
<proteinExistence type="predicted"/>
<gene>
    <name evidence="2" type="ORF">LNKW23_36980</name>
</gene>
<feature type="domain" description="Lipocalin-like" evidence="1">
    <location>
        <begin position="30"/>
        <end position="141"/>
    </location>
</feature>
<protein>
    <recommendedName>
        <fullName evidence="1">Lipocalin-like domain-containing protein</fullName>
    </recommendedName>
</protein>
<evidence type="ECO:0000313" key="2">
    <source>
        <dbReference type="EMBL" id="GMG84482.1"/>
    </source>
</evidence>
<evidence type="ECO:0000259" key="1">
    <source>
        <dbReference type="Pfam" id="PF13924"/>
    </source>
</evidence>
<name>A0ABQ6LMQ2_9RHOB</name>
<comment type="caution">
    <text evidence="2">The sequence shown here is derived from an EMBL/GenBank/DDBJ whole genome shotgun (WGS) entry which is preliminary data.</text>
</comment>
<evidence type="ECO:0000313" key="3">
    <source>
        <dbReference type="Proteomes" id="UP001239909"/>
    </source>
</evidence>
<sequence length="169" mass="19012">MSHSGDFTGIIPGLQWVMEGEKMKDPSALIGSWRMEAWTRTSVETGETTDALGPYPIGYIAYHRDGRMMATVFRRDRHPPKAEGWTVPEKAQLFDDMLAYVASYTLEDDRVLHDVDGSWNPNWQGLLTRPFTLDGDRLTISGAPGIDPATGEEVIYRMEFIKVSDSPNM</sequence>
<accession>A0ABQ6LMQ2</accession>
<dbReference type="Pfam" id="PF13924">
    <property type="entry name" value="Lipocalin_5"/>
    <property type="match status" value="1"/>
</dbReference>
<reference evidence="2 3" key="1">
    <citation type="submission" date="2023-04" db="EMBL/GenBank/DDBJ databases">
        <title>Marinoamorphus aggregata gen. nov., sp. Nov., isolate from tissue of brittle star Ophioplocus japonicus.</title>
        <authorList>
            <person name="Kawano K."/>
            <person name="Sawayama S."/>
            <person name="Nakagawa S."/>
        </authorList>
    </citation>
    <scope>NUCLEOTIDE SEQUENCE [LARGE SCALE GENOMIC DNA]</scope>
    <source>
        <strain evidence="2 3">NKW23</strain>
    </source>
</reference>
<dbReference type="EMBL" id="BSYI01000037">
    <property type="protein sequence ID" value="GMG84482.1"/>
    <property type="molecule type" value="Genomic_DNA"/>
</dbReference>
<dbReference type="InterPro" id="IPR024311">
    <property type="entry name" value="Lipocalin-like"/>
</dbReference>
<organism evidence="2 3">
    <name type="scientific">Paralimibaculum aggregatum</name>
    <dbReference type="NCBI Taxonomy" id="3036245"/>
    <lineage>
        <taxon>Bacteria</taxon>
        <taxon>Pseudomonadati</taxon>
        <taxon>Pseudomonadota</taxon>
        <taxon>Alphaproteobacteria</taxon>
        <taxon>Rhodobacterales</taxon>
        <taxon>Paracoccaceae</taxon>
        <taxon>Paralimibaculum</taxon>
    </lineage>
</organism>
<dbReference type="Proteomes" id="UP001239909">
    <property type="component" value="Unassembled WGS sequence"/>
</dbReference>